<dbReference type="Proteomes" id="UP000601435">
    <property type="component" value="Unassembled WGS sequence"/>
</dbReference>
<protein>
    <submittedName>
        <fullName evidence="2">Uncharacterized protein</fullName>
    </submittedName>
</protein>
<evidence type="ECO:0000313" key="3">
    <source>
        <dbReference type="Proteomes" id="UP000601435"/>
    </source>
</evidence>
<evidence type="ECO:0000256" key="1">
    <source>
        <dbReference type="SAM" id="MobiDB-lite"/>
    </source>
</evidence>
<feature type="non-terminal residue" evidence="2">
    <location>
        <position position="1"/>
    </location>
</feature>
<organism evidence="2 3">
    <name type="scientific">Symbiodinium necroappetens</name>
    <dbReference type="NCBI Taxonomy" id="1628268"/>
    <lineage>
        <taxon>Eukaryota</taxon>
        <taxon>Sar</taxon>
        <taxon>Alveolata</taxon>
        <taxon>Dinophyceae</taxon>
        <taxon>Suessiales</taxon>
        <taxon>Symbiodiniaceae</taxon>
        <taxon>Symbiodinium</taxon>
    </lineage>
</organism>
<comment type="caution">
    <text evidence="2">The sequence shown here is derived from an EMBL/GenBank/DDBJ whole genome shotgun (WGS) entry which is preliminary data.</text>
</comment>
<feature type="compositionally biased region" description="Low complexity" evidence="1">
    <location>
        <begin position="108"/>
        <end position="122"/>
    </location>
</feature>
<dbReference type="OrthoDB" id="444434at2759"/>
<feature type="compositionally biased region" description="Pro residues" evidence="1">
    <location>
        <begin position="127"/>
        <end position="138"/>
    </location>
</feature>
<proteinExistence type="predicted"/>
<reference evidence="2" key="1">
    <citation type="submission" date="2021-02" db="EMBL/GenBank/DDBJ databases">
        <authorList>
            <person name="Dougan E. K."/>
            <person name="Rhodes N."/>
            <person name="Thang M."/>
            <person name="Chan C."/>
        </authorList>
    </citation>
    <scope>NUCLEOTIDE SEQUENCE</scope>
</reference>
<feature type="non-terminal residue" evidence="2">
    <location>
        <position position="151"/>
    </location>
</feature>
<keyword evidence="3" id="KW-1185">Reference proteome</keyword>
<feature type="region of interest" description="Disordered" evidence="1">
    <location>
        <begin position="23"/>
        <end position="151"/>
    </location>
</feature>
<evidence type="ECO:0000313" key="2">
    <source>
        <dbReference type="EMBL" id="CAE7901512.1"/>
    </source>
</evidence>
<accession>A0A813BE41</accession>
<sequence>TKGPKHFAEAGLFAVFAGSSDGWFGSGRFSSDDDDEKAWWDQVRDHDVQAGQQEDLEAGQRSPFSWSHDQPEDATSFPSGVAWDQDLEDVSEPAAAVGQPDEGCDANSSAAEGASSSSESDGSGAGPMPPRLLYPPTAPAGTSFTRHLKSR</sequence>
<feature type="compositionally biased region" description="Basic and acidic residues" evidence="1">
    <location>
        <begin position="37"/>
        <end position="48"/>
    </location>
</feature>
<name>A0A813BE41_9DINO</name>
<dbReference type="EMBL" id="CAJNJA010070692">
    <property type="protein sequence ID" value="CAE7901512.1"/>
    <property type="molecule type" value="Genomic_DNA"/>
</dbReference>
<dbReference type="AlphaFoldDB" id="A0A813BE41"/>
<gene>
    <name evidence="2" type="ORF">SNEC2469_LOCUS30359</name>
</gene>